<name>A0ABD2XFB1_9HYME</name>
<accession>A0ABD2XFB1</accession>
<comment type="caution">
    <text evidence="1">The sequence shown here is derived from an EMBL/GenBank/DDBJ whole genome shotgun (WGS) entry which is preliminary data.</text>
</comment>
<proteinExistence type="predicted"/>
<sequence>MKKGKILKKLFTADMEVRSGRIHLSRITGVAAAAAQVLSKEKKPMKHLAVARGLFSYGKYLLLLSCIALQQVSGIEYFYSCQLLAALQNRYTKKSDITTRGSILFFFLARASQWECTSVARTYRATAVRKINLRARRRHMALEMVFY</sequence>
<dbReference type="Proteomes" id="UP001627154">
    <property type="component" value="Unassembled WGS sequence"/>
</dbReference>
<gene>
    <name evidence="1" type="ORF">TKK_003347</name>
</gene>
<reference evidence="1 2" key="1">
    <citation type="journal article" date="2024" name="bioRxiv">
        <title>A reference genome for Trichogramma kaykai: A tiny desert-dwelling parasitoid wasp with competing sex-ratio distorters.</title>
        <authorList>
            <person name="Culotta J."/>
            <person name="Lindsey A.R."/>
        </authorList>
    </citation>
    <scope>NUCLEOTIDE SEQUENCE [LARGE SCALE GENOMIC DNA]</scope>
    <source>
        <strain evidence="1 2">KSX58</strain>
    </source>
</reference>
<evidence type="ECO:0000313" key="2">
    <source>
        <dbReference type="Proteomes" id="UP001627154"/>
    </source>
</evidence>
<dbReference type="EMBL" id="JBJJXI010000027">
    <property type="protein sequence ID" value="KAL3403944.1"/>
    <property type="molecule type" value="Genomic_DNA"/>
</dbReference>
<protein>
    <submittedName>
        <fullName evidence="1">Uncharacterized protein</fullName>
    </submittedName>
</protein>
<organism evidence="1 2">
    <name type="scientific">Trichogramma kaykai</name>
    <dbReference type="NCBI Taxonomy" id="54128"/>
    <lineage>
        <taxon>Eukaryota</taxon>
        <taxon>Metazoa</taxon>
        <taxon>Ecdysozoa</taxon>
        <taxon>Arthropoda</taxon>
        <taxon>Hexapoda</taxon>
        <taxon>Insecta</taxon>
        <taxon>Pterygota</taxon>
        <taxon>Neoptera</taxon>
        <taxon>Endopterygota</taxon>
        <taxon>Hymenoptera</taxon>
        <taxon>Apocrita</taxon>
        <taxon>Proctotrupomorpha</taxon>
        <taxon>Chalcidoidea</taxon>
        <taxon>Trichogrammatidae</taxon>
        <taxon>Trichogramma</taxon>
    </lineage>
</organism>
<evidence type="ECO:0000313" key="1">
    <source>
        <dbReference type="EMBL" id="KAL3403944.1"/>
    </source>
</evidence>
<dbReference type="AlphaFoldDB" id="A0ABD2XFB1"/>
<keyword evidence="2" id="KW-1185">Reference proteome</keyword>